<accession>A0A8D9PE46</accession>
<keyword evidence="2" id="KW-0238">DNA-binding</keyword>
<dbReference type="InterPro" id="IPR011010">
    <property type="entry name" value="DNA_brk_join_enz"/>
</dbReference>
<dbReference type="PANTHER" id="PTHR30349">
    <property type="entry name" value="PHAGE INTEGRASE-RELATED"/>
    <property type="match status" value="1"/>
</dbReference>
<dbReference type="SUPFAM" id="SSF56349">
    <property type="entry name" value="DNA breaking-rejoining enzymes"/>
    <property type="match status" value="1"/>
</dbReference>
<reference evidence="5" key="1">
    <citation type="journal article" date="2021" name="Proc. Natl. Acad. Sci. U.S.A.">
        <title>A Catalog of Tens of Thousands of Viruses from Human Metagenomes Reveals Hidden Associations with Chronic Diseases.</title>
        <authorList>
            <person name="Tisza M.J."/>
            <person name="Buck C.B."/>
        </authorList>
    </citation>
    <scope>NUCLEOTIDE SEQUENCE</scope>
    <source>
        <strain evidence="5">CtOZu12</strain>
    </source>
</reference>
<sequence length="221" mass="25598">MLSAVHMMLEMASDDDDLYEDYDRNASEKIKGVPKNPVREITFVSDEHIKMLYDKLMKEERYKEATLLGILYDSGVRRNEVLQVKRTDIADDKNCTDTVVVGKRSKKFKVIYFSRTKEAFKKYEATRTDNVEALFINAEGRPATANNIYDWIKQWGDELTEITGEDYRGLTCHSLRHCYIDNLLKGTHYLCKELNLGSVPLEKVKVLAHHENSDTTLKYSN</sequence>
<evidence type="ECO:0000256" key="2">
    <source>
        <dbReference type="ARBA" id="ARBA00023125"/>
    </source>
</evidence>
<protein>
    <submittedName>
        <fullName evidence="5">Site-specific recombinase</fullName>
    </submittedName>
</protein>
<proteinExistence type="inferred from homology"/>
<feature type="domain" description="Tyr recombinase" evidence="4">
    <location>
        <begin position="39"/>
        <end position="221"/>
    </location>
</feature>
<dbReference type="Pfam" id="PF00589">
    <property type="entry name" value="Phage_integrase"/>
    <property type="match status" value="1"/>
</dbReference>
<dbReference type="EMBL" id="BK029940">
    <property type="protein sequence ID" value="DAD55595.1"/>
    <property type="molecule type" value="Genomic_DNA"/>
</dbReference>
<comment type="similarity">
    <text evidence="1">Belongs to the 'phage' integrase family.</text>
</comment>
<name>A0A8D9PE46_9VIRU</name>
<dbReference type="InterPro" id="IPR002104">
    <property type="entry name" value="Integrase_catalytic"/>
</dbReference>
<dbReference type="GO" id="GO:0006310">
    <property type="term" value="P:DNA recombination"/>
    <property type="evidence" value="ECO:0007669"/>
    <property type="project" value="UniProtKB-KW"/>
</dbReference>
<dbReference type="GO" id="GO:0003677">
    <property type="term" value="F:DNA binding"/>
    <property type="evidence" value="ECO:0007669"/>
    <property type="project" value="UniProtKB-KW"/>
</dbReference>
<dbReference type="PROSITE" id="PS51898">
    <property type="entry name" value="TYR_RECOMBINASE"/>
    <property type="match status" value="1"/>
</dbReference>
<dbReference type="InterPro" id="IPR013762">
    <property type="entry name" value="Integrase-like_cat_sf"/>
</dbReference>
<keyword evidence="3" id="KW-0233">DNA recombination</keyword>
<evidence type="ECO:0000256" key="3">
    <source>
        <dbReference type="ARBA" id="ARBA00023172"/>
    </source>
</evidence>
<dbReference type="GO" id="GO:0015074">
    <property type="term" value="P:DNA integration"/>
    <property type="evidence" value="ECO:0007669"/>
    <property type="project" value="InterPro"/>
</dbReference>
<dbReference type="PANTHER" id="PTHR30349:SF41">
    <property type="entry name" value="INTEGRASE_RECOMBINASE PROTEIN MJ0367-RELATED"/>
    <property type="match status" value="1"/>
</dbReference>
<dbReference type="Gene3D" id="1.10.443.10">
    <property type="entry name" value="Intergrase catalytic core"/>
    <property type="match status" value="1"/>
</dbReference>
<organism evidence="5">
    <name type="scientific">Bacteriophage sp</name>
    <dbReference type="NCBI Taxonomy" id="38018"/>
    <lineage>
        <taxon>Viruses</taxon>
    </lineage>
</organism>
<evidence type="ECO:0000256" key="1">
    <source>
        <dbReference type="ARBA" id="ARBA00008857"/>
    </source>
</evidence>
<evidence type="ECO:0000259" key="4">
    <source>
        <dbReference type="PROSITE" id="PS51898"/>
    </source>
</evidence>
<evidence type="ECO:0000313" key="5">
    <source>
        <dbReference type="EMBL" id="DAD55595.1"/>
    </source>
</evidence>
<dbReference type="InterPro" id="IPR050090">
    <property type="entry name" value="Tyrosine_recombinase_XerCD"/>
</dbReference>
<dbReference type="CDD" id="cd00397">
    <property type="entry name" value="DNA_BRE_C"/>
    <property type="match status" value="1"/>
</dbReference>